<evidence type="ECO:0000313" key="4">
    <source>
        <dbReference type="Proteomes" id="UP001432027"/>
    </source>
</evidence>
<sequence>EARDRDVFRRLSVKKSRRRMIILSLLIALLGVVQGEKLLFAQMIWRHGLRTPIGTYTNDPYNEDFFGVPDGELLETGMEQHFIRGQQLRKIYVEDHKLISAKYSRYETYVRSADFERCSQSALANIAGFYADSPTYPTGVSNWPSSWTPIPIHTVPHDEDHILEGFDHICPKLTKLEDARRDRKEFQNFLASKWPLFYTINANSGDPADYSFMTLAGMYQSLEIEKSFNLTFPDWVTDEFFNELEAAWREGHDYLSGDAGFGLPMDPEMVKLASGFLFKDWMDNIDDVINGNSTLKYYAYSGHDIMMNSILFGLGVKRELVGSGNADYASTIVCELWERDGQHFIKLLLSPDIDSDFEPFTRKLTGCGSDLCLLTDFKNFMKPFIADDVKICDGEEDFDRISSM</sequence>
<accession>A0AAV5SDF4</accession>
<dbReference type="InterPro" id="IPR033379">
    <property type="entry name" value="Acid_Pase_AS"/>
</dbReference>
<dbReference type="Pfam" id="PF00328">
    <property type="entry name" value="His_Phos_2"/>
    <property type="match status" value="1"/>
</dbReference>
<dbReference type="PANTHER" id="PTHR11567">
    <property type="entry name" value="ACID PHOSPHATASE-RELATED"/>
    <property type="match status" value="1"/>
</dbReference>
<dbReference type="CDD" id="cd07061">
    <property type="entry name" value="HP_HAP_like"/>
    <property type="match status" value="1"/>
</dbReference>
<evidence type="ECO:0000313" key="3">
    <source>
        <dbReference type="EMBL" id="GMS80869.1"/>
    </source>
</evidence>
<proteinExistence type="inferred from homology"/>
<dbReference type="InterPro" id="IPR029033">
    <property type="entry name" value="His_PPase_superfam"/>
</dbReference>
<dbReference type="PROSITE" id="PS00616">
    <property type="entry name" value="HIS_ACID_PHOSPHAT_1"/>
    <property type="match status" value="1"/>
</dbReference>
<reference evidence="3" key="1">
    <citation type="submission" date="2023-10" db="EMBL/GenBank/DDBJ databases">
        <title>Genome assembly of Pristionchus species.</title>
        <authorList>
            <person name="Yoshida K."/>
            <person name="Sommer R.J."/>
        </authorList>
    </citation>
    <scope>NUCLEOTIDE SEQUENCE</scope>
    <source>
        <strain evidence="3">RS0144</strain>
    </source>
</reference>
<comment type="caution">
    <text evidence="3">The sequence shown here is derived from an EMBL/GenBank/DDBJ whole genome shotgun (WGS) entry which is preliminary data.</text>
</comment>
<evidence type="ECO:0000256" key="1">
    <source>
        <dbReference type="ARBA" id="ARBA00000032"/>
    </source>
</evidence>
<feature type="non-terminal residue" evidence="3">
    <location>
        <position position="1"/>
    </location>
</feature>
<comment type="catalytic activity">
    <reaction evidence="1">
        <text>a phosphate monoester + H2O = an alcohol + phosphate</text>
        <dbReference type="Rhea" id="RHEA:15017"/>
        <dbReference type="ChEBI" id="CHEBI:15377"/>
        <dbReference type="ChEBI" id="CHEBI:30879"/>
        <dbReference type="ChEBI" id="CHEBI:43474"/>
        <dbReference type="ChEBI" id="CHEBI:67140"/>
        <dbReference type="EC" id="3.1.3.2"/>
    </reaction>
</comment>
<dbReference type="AlphaFoldDB" id="A0AAV5SDF4"/>
<name>A0AAV5SDF4_9BILA</name>
<dbReference type="InterPro" id="IPR050645">
    <property type="entry name" value="Histidine_acid_phosphatase"/>
</dbReference>
<evidence type="ECO:0008006" key="5">
    <source>
        <dbReference type="Google" id="ProtNLM"/>
    </source>
</evidence>
<dbReference type="GO" id="GO:0003993">
    <property type="term" value="F:acid phosphatase activity"/>
    <property type="evidence" value="ECO:0007669"/>
    <property type="project" value="UniProtKB-EC"/>
</dbReference>
<dbReference type="EMBL" id="BTSX01000001">
    <property type="protein sequence ID" value="GMS80869.1"/>
    <property type="molecule type" value="Genomic_DNA"/>
</dbReference>
<dbReference type="Proteomes" id="UP001432027">
    <property type="component" value="Unassembled WGS sequence"/>
</dbReference>
<comment type="similarity">
    <text evidence="2">Belongs to the histidine acid phosphatase family.</text>
</comment>
<evidence type="ECO:0000256" key="2">
    <source>
        <dbReference type="ARBA" id="ARBA00005375"/>
    </source>
</evidence>
<keyword evidence="4" id="KW-1185">Reference proteome</keyword>
<dbReference type="InterPro" id="IPR000560">
    <property type="entry name" value="His_Pase_clade-2"/>
</dbReference>
<dbReference type="SUPFAM" id="SSF53254">
    <property type="entry name" value="Phosphoglycerate mutase-like"/>
    <property type="match status" value="1"/>
</dbReference>
<gene>
    <name evidence="3" type="ORF">PENTCL1PPCAC_3044</name>
</gene>
<organism evidence="3 4">
    <name type="scientific">Pristionchus entomophagus</name>
    <dbReference type="NCBI Taxonomy" id="358040"/>
    <lineage>
        <taxon>Eukaryota</taxon>
        <taxon>Metazoa</taxon>
        <taxon>Ecdysozoa</taxon>
        <taxon>Nematoda</taxon>
        <taxon>Chromadorea</taxon>
        <taxon>Rhabditida</taxon>
        <taxon>Rhabditina</taxon>
        <taxon>Diplogasteromorpha</taxon>
        <taxon>Diplogasteroidea</taxon>
        <taxon>Neodiplogasteridae</taxon>
        <taxon>Pristionchus</taxon>
    </lineage>
</organism>
<dbReference type="PANTHER" id="PTHR11567:SF210">
    <property type="entry name" value="ACID PHOSPHATASE 5-RELATED"/>
    <property type="match status" value="1"/>
</dbReference>
<protein>
    <recommendedName>
        <fullName evidence="5">Phosphatase</fullName>
    </recommendedName>
</protein>
<dbReference type="Gene3D" id="3.40.50.1240">
    <property type="entry name" value="Phosphoglycerate mutase-like"/>
    <property type="match status" value="1"/>
</dbReference>